<comment type="caution">
    <text evidence="2">The sequence shown here is derived from an EMBL/GenBank/DDBJ whole genome shotgun (WGS) entry which is preliminary data.</text>
</comment>
<feature type="domain" description="DUF5615" evidence="1">
    <location>
        <begin position="1"/>
        <end position="97"/>
    </location>
</feature>
<dbReference type="Proteomes" id="UP000647339">
    <property type="component" value="Unassembled WGS sequence"/>
</dbReference>
<dbReference type="RefSeq" id="WP_137402994.1">
    <property type="nucleotide sequence ID" value="NZ_BMIU01000014.1"/>
</dbReference>
<reference evidence="3" key="1">
    <citation type="journal article" date="2019" name="Int. J. Syst. Evol. Microbiol.">
        <title>The Global Catalogue of Microorganisms (GCM) 10K type strain sequencing project: providing services to taxonomists for standard genome sequencing and annotation.</title>
        <authorList>
            <consortium name="The Broad Institute Genomics Platform"/>
            <consortium name="The Broad Institute Genome Sequencing Center for Infectious Disease"/>
            <person name="Wu L."/>
            <person name="Ma J."/>
        </authorList>
    </citation>
    <scope>NUCLEOTIDE SEQUENCE [LARGE SCALE GENOMIC DNA]</scope>
    <source>
        <strain evidence="3">CGMCC 1.15407</strain>
    </source>
</reference>
<dbReference type="Pfam" id="PF18480">
    <property type="entry name" value="DUF5615"/>
    <property type="match status" value="1"/>
</dbReference>
<keyword evidence="3" id="KW-1185">Reference proteome</keyword>
<evidence type="ECO:0000313" key="3">
    <source>
        <dbReference type="Proteomes" id="UP000647339"/>
    </source>
</evidence>
<protein>
    <recommendedName>
        <fullName evidence="1">DUF5615 domain-containing protein</fullName>
    </recommendedName>
</protein>
<evidence type="ECO:0000259" key="1">
    <source>
        <dbReference type="Pfam" id="PF18480"/>
    </source>
</evidence>
<accession>A0ABQ1V4G9</accession>
<dbReference type="EMBL" id="BMIU01000014">
    <property type="protein sequence ID" value="GGF38335.1"/>
    <property type="molecule type" value="Genomic_DNA"/>
</dbReference>
<evidence type="ECO:0000313" key="2">
    <source>
        <dbReference type="EMBL" id="GGF38335.1"/>
    </source>
</evidence>
<sequence length="111" mass="12808">MKVLFDQNVSFRIVNLLKDHYAEAKQVKLLGLENARDLEIWEYAKQNNYTIVTFDADFYELANIKGHPPKIIWLRMGNTSTKSIAEIMISMITAIADCFLKVEKTNSIKKP</sequence>
<proteinExistence type="predicted"/>
<name>A0ABQ1V4G9_9BACT</name>
<dbReference type="InterPro" id="IPR041049">
    <property type="entry name" value="DUF5615"/>
</dbReference>
<gene>
    <name evidence="2" type="ORF">GCM10011339_28670</name>
</gene>
<organism evidence="2 3">
    <name type="scientific">Echinicola rosea</name>
    <dbReference type="NCBI Taxonomy" id="1807691"/>
    <lineage>
        <taxon>Bacteria</taxon>
        <taxon>Pseudomonadati</taxon>
        <taxon>Bacteroidota</taxon>
        <taxon>Cytophagia</taxon>
        <taxon>Cytophagales</taxon>
        <taxon>Cyclobacteriaceae</taxon>
        <taxon>Echinicola</taxon>
    </lineage>
</organism>